<evidence type="ECO:0008006" key="3">
    <source>
        <dbReference type="Google" id="ProtNLM"/>
    </source>
</evidence>
<organism evidence="1 2">
    <name type="scientific">Streptomyces lonegramiae</name>
    <dbReference type="NCBI Taxonomy" id="3075524"/>
    <lineage>
        <taxon>Bacteria</taxon>
        <taxon>Bacillati</taxon>
        <taxon>Actinomycetota</taxon>
        <taxon>Actinomycetes</taxon>
        <taxon>Kitasatosporales</taxon>
        <taxon>Streptomycetaceae</taxon>
        <taxon>Streptomyces</taxon>
    </lineage>
</organism>
<reference evidence="1" key="1">
    <citation type="submission" date="2024-05" db="EMBL/GenBank/DDBJ databases">
        <title>30 novel species of actinomycetes from the DSMZ collection.</title>
        <authorList>
            <person name="Nouioui I."/>
        </authorList>
    </citation>
    <scope>NUCLEOTIDE SEQUENCE</scope>
    <source>
        <strain evidence="1">DSM 41529</strain>
    </source>
</reference>
<sequence length="191" mass="20981">MSEVRVAFTRGVEFDELVEHARDQGWRAETPSGYPVPATDPLEADAYVFLWRFGVDGIARFVDDEVTEVQFIQLDGEGAHTTATILAEKFSTVSYADCLNLLNGQISTDEREKALEMIGLIAPRDYASGVHEAIFGGLESDSSVIRTAAISAILQLSWVEFRSALRHVVDSDPDPNNRAYASNVLHALPPV</sequence>
<dbReference type="EMBL" id="JAVRFD010000005">
    <property type="protein sequence ID" value="MDT0543700.1"/>
    <property type="molecule type" value="Genomic_DNA"/>
</dbReference>
<dbReference type="Proteomes" id="UP001180754">
    <property type="component" value="Unassembled WGS sequence"/>
</dbReference>
<evidence type="ECO:0000313" key="1">
    <source>
        <dbReference type="EMBL" id="MDT0543700.1"/>
    </source>
</evidence>
<keyword evidence="2" id="KW-1185">Reference proteome</keyword>
<dbReference type="SUPFAM" id="SSF48371">
    <property type="entry name" value="ARM repeat"/>
    <property type="match status" value="1"/>
</dbReference>
<dbReference type="RefSeq" id="WP_311724101.1">
    <property type="nucleotide sequence ID" value="NZ_JAVRFD010000005.1"/>
</dbReference>
<dbReference type="InterPro" id="IPR016024">
    <property type="entry name" value="ARM-type_fold"/>
</dbReference>
<evidence type="ECO:0000313" key="2">
    <source>
        <dbReference type="Proteomes" id="UP001180754"/>
    </source>
</evidence>
<proteinExistence type="predicted"/>
<accession>A0ABU2XF03</accession>
<name>A0ABU2XF03_9ACTN</name>
<gene>
    <name evidence="1" type="ORF">RND15_13435</name>
</gene>
<comment type="caution">
    <text evidence="1">The sequence shown here is derived from an EMBL/GenBank/DDBJ whole genome shotgun (WGS) entry which is preliminary data.</text>
</comment>
<protein>
    <recommendedName>
        <fullName evidence="3">HEAT repeat domain-containing protein</fullName>
    </recommendedName>
</protein>